<dbReference type="RefSeq" id="WP_189379436.1">
    <property type="nucleotide sequence ID" value="NZ_BNAH01000017.1"/>
</dbReference>
<reference evidence="2" key="1">
    <citation type="journal article" date="2019" name="Int. J. Syst. Evol. Microbiol.">
        <title>The Global Catalogue of Microorganisms (GCM) 10K type strain sequencing project: providing services to taxonomists for standard genome sequencing and annotation.</title>
        <authorList>
            <consortium name="The Broad Institute Genomics Platform"/>
            <consortium name="The Broad Institute Genome Sequencing Center for Infectious Disease"/>
            <person name="Wu L."/>
            <person name="Ma J."/>
        </authorList>
    </citation>
    <scope>NUCLEOTIDE SEQUENCE [LARGE SCALE GENOMIC DNA]</scope>
    <source>
        <strain evidence="2">CGMCC 1.15922</strain>
    </source>
</reference>
<dbReference type="PIRSF" id="PIRSF011396">
    <property type="entry name" value="Trp_halogenase"/>
    <property type="match status" value="1"/>
</dbReference>
<dbReference type="PANTHER" id="PTHR43747">
    <property type="entry name" value="FAD-BINDING PROTEIN"/>
    <property type="match status" value="1"/>
</dbReference>
<dbReference type="PANTHER" id="PTHR43747:SF4">
    <property type="entry name" value="FLAVIN-DEPENDENT TRYPTOPHAN HALOGENASE"/>
    <property type="match status" value="1"/>
</dbReference>
<keyword evidence="2" id="KW-1185">Reference proteome</keyword>
<dbReference type="InterPro" id="IPR050816">
    <property type="entry name" value="Flavin-dep_Halogenase_NPB"/>
</dbReference>
<dbReference type="SUPFAM" id="SSF51905">
    <property type="entry name" value="FAD/NAD(P)-binding domain"/>
    <property type="match status" value="1"/>
</dbReference>
<accession>A0ABQ3J3K0</accession>
<name>A0ABQ3J3K0_9GAMM</name>
<gene>
    <name evidence="1" type="ORF">GCM10011501_33740</name>
</gene>
<dbReference type="InterPro" id="IPR006905">
    <property type="entry name" value="Flavin_halogenase"/>
</dbReference>
<comment type="caution">
    <text evidence="1">The sequence shown here is derived from an EMBL/GenBank/DDBJ whole genome shotgun (WGS) entry which is preliminary data.</text>
</comment>
<dbReference type="Gene3D" id="3.50.50.60">
    <property type="entry name" value="FAD/NAD(P)-binding domain"/>
    <property type="match status" value="1"/>
</dbReference>
<evidence type="ECO:0000313" key="2">
    <source>
        <dbReference type="Proteomes" id="UP000626370"/>
    </source>
</evidence>
<sequence>MLNNVNNDSKPKKLVIVGGGTAGWMAANLLATQWKDTEIILVESQEIGIIGVGEGSTPHLKLFFDAIGVADADWMPECNATYKNGITFDKWSTIEGFESYFHPFAAQTDDIFTVPHFFNNIYARMQGYQVDAHPDDYFLESYLSKNNLGPIPDECFPFGIAYGYHFDSALLGQFLSKNAQKHGVKRIVGTVNEVLMHNDGSLNAVKLNDNTLLTADFFIDCSGFRSLLMQSTLKVNYQSFKDNLYNDSAVVMPSEISQTLPVETKSTALSNGWAWQIPLRNRFGNGYVYSSDYINSEQAEVELRQHLGLLDSDIQARHLQMKVGRVEKHWHKNCLAVGLSQGFIEPLEATAIALSFNTIAQFMQYFHEGKGTNKFEAAFNQDINARFDGIRDYVVCHYKTNQRNDTAYWRDNAANNHISETLKRILHLWQNSQNFAGDMHKYNLIGSYQPKSWACMLAGYGVFPTDNVKQSFDYSAYHQEKVALKDFIRRCGLNFKKHHELLKN</sequence>
<proteinExistence type="predicted"/>
<dbReference type="InterPro" id="IPR033856">
    <property type="entry name" value="Trp_halogen"/>
</dbReference>
<dbReference type="EMBL" id="BNAH01000017">
    <property type="protein sequence ID" value="GHF01479.1"/>
    <property type="molecule type" value="Genomic_DNA"/>
</dbReference>
<protein>
    <submittedName>
        <fullName evidence="1">Tryptophan halogenase</fullName>
    </submittedName>
</protein>
<dbReference type="InterPro" id="IPR036188">
    <property type="entry name" value="FAD/NAD-bd_sf"/>
</dbReference>
<evidence type="ECO:0000313" key="1">
    <source>
        <dbReference type="EMBL" id="GHF01479.1"/>
    </source>
</evidence>
<organism evidence="1 2">
    <name type="scientific">Thalassotalea profundi</name>
    <dbReference type="NCBI Taxonomy" id="2036687"/>
    <lineage>
        <taxon>Bacteria</taxon>
        <taxon>Pseudomonadati</taxon>
        <taxon>Pseudomonadota</taxon>
        <taxon>Gammaproteobacteria</taxon>
        <taxon>Alteromonadales</taxon>
        <taxon>Colwelliaceae</taxon>
        <taxon>Thalassotalea</taxon>
    </lineage>
</organism>
<dbReference type="Pfam" id="PF04820">
    <property type="entry name" value="Trp_halogenase"/>
    <property type="match status" value="1"/>
</dbReference>
<dbReference type="Proteomes" id="UP000626370">
    <property type="component" value="Unassembled WGS sequence"/>
</dbReference>